<organism evidence="1 2">
    <name type="scientific">Comamonas avium</name>
    <dbReference type="NCBI Taxonomy" id="2762231"/>
    <lineage>
        <taxon>Bacteria</taxon>
        <taxon>Pseudomonadati</taxon>
        <taxon>Pseudomonadota</taxon>
        <taxon>Betaproteobacteria</taxon>
        <taxon>Burkholderiales</taxon>
        <taxon>Comamonadaceae</taxon>
        <taxon>Comamonas</taxon>
    </lineage>
</organism>
<dbReference type="Proteomes" id="UP000634919">
    <property type="component" value="Unassembled WGS sequence"/>
</dbReference>
<protein>
    <submittedName>
        <fullName evidence="1">Uncharacterized protein</fullName>
    </submittedName>
</protein>
<sequence>MNQNANSYKPPYWQYQGTELHRDTGVPGSRFLAFDLPSRVGDRLHYPDGRVLPFPYPAKSAPNSRL</sequence>
<dbReference type="EMBL" id="JACSQK010000009">
    <property type="protein sequence ID" value="MBD7962113.1"/>
    <property type="molecule type" value="Genomic_DNA"/>
</dbReference>
<dbReference type="RefSeq" id="WP_191724526.1">
    <property type="nucleotide sequence ID" value="NZ_JACSQK010000009.1"/>
</dbReference>
<keyword evidence="2" id="KW-1185">Reference proteome</keyword>
<evidence type="ECO:0000313" key="2">
    <source>
        <dbReference type="Proteomes" id="UP000634919"/>
    </source>
</evidence>
<evidence type="ECO:0000313" key="1">
    <source>
        <dbReference type="EMBL" id="MBD7962113.1"/>
    </source>
</evidence>
<gene>
    <name evidence="1" type="ORF">H9646_16710</name>
</gene>
<reference evidence="1 2" key="1">
    <citation type="submission" date="2020-08" db="EMBL/GenBank/DDBJ databases">
        <title>A Genomic Blueprint of the Chicken Gut Microbiome.</title>
        <authorList>
            <person name="Gilroy R."/>
            <person name="Ravi A."/>
            <person name="Getino M."/>
            <person name="Pursley I."/>
            <person name="Horton D.L."/>
            <person name="Alikhan N.-F."/>
            <person name="Baker D."/>
            <person name="Gharbi K."/>
            <person name="Hall N."/>
            <person name="Watson M."/>
            <person name="Adriaenssens E.M."/>
            <person name="Foster-Nyarko E."/>
            <person name="Jarju S."/>
            <person name="Secka A."/>
            <person name="Antonio M."/>
            <person name="Oren A."/>
            <person name="Chaudhuri R."/>
            <person name="La Ragione R.M."/>
            <person name="Hildebrand F."/>
            <person name="Pallen M.J."/>
        </authorList>
    </citation>
    <scope>NUCLEOTIDE SEQUENCE [LARGE SCALE GENOMIC DNA]</scope>
    <source>
        <strain evidence="1 2">Sa2CVA6</strain>
    </source>
</reference>
<comment type="caution">
    <text evidence="1">The sequence shown here is derived from an EMBL/GenBank/DDBJ whole genome shotgun (WGS) entry which is preliminary data.</text>
</comment>
<name>A0ABR8SFE5_9BURK</name>
<accession>A0ABR8SFE5</accession>
<proteinExistence type="predicted"/>